<dbReference type="AlphaFoldDB" id="A0A498LMK7"/>
<keyword evidence="1" id="KW-0175">Coiled coil</keyword>
<reference evidence="3 4" key="1">
    <citation type="submission" date="2018-03" db="EMBL/GenBank/DDBJ databases">
        <title>Draft genome sequence of Rohu Carp (Labeo rohita).</title>
        <authorList>
            <person name="Das P."/>
            <person name="Kushwaha B."/>
            <person name="Joshi C.G."/>
            <person name="Kumar D."/>
            <person name="Nagpure N.S."/>
            <person name="Sahoo L."/>
            <person name="Das S.P."/>
            <person name="Bit A."/>
            <person name="Patnaik S."/>
            <person name="Meher P.K."/>
            <person name="Jayasankar P."/>
            <person name="Koringa P.G."/>
            <person name="Patel N.V."/>
            <person name="Hinsu A.T."/>
            <person name="Kumar R."/>
            <person name="Pandey M."/>
            <person name="Agarwal S."/>
            <person name="Srivastava S."/>
            <person name="Singh M."/>
            <person name="Iquebal M.A."/>
            <person name="Jaiswal S."/>
            <person name="Angadi U.B."/>
            <person name="Kumar N."/>
            <person name="Raza M."/>
            <person name="Shah T.M."/>
            <person name="Rai A."/>
            <person name="Jena J.K."/>
        </authorList>
    </citation>
    <scope>NUCLEOTIDE SEQUENCE [LARGE SCALE GENOMIC DNA]</scope>
    <source>
        <strain evidence="3">DASCIFA01</strain>
        <tissue evidence="3">Testis</tissue>
    </source>
</reference>
<keyword evidence="3" id="KW-0547">Nucleotide-binding</keyword>
<gene>
    <name evidence="3" type="ORF">ROHU_032688</name>
</gene>
<keyword evidence="3" id="KW-0067">ATP-binding</keyword>
<dbReference type="PANTHER" id="PTHR33104">
    <property type="entry name" value="SI:DKEY-29D5.2"/>
    <property type="match status" value="1"/>
</dbReference>
<proteinExistence type="predicted"/>
<protein>
    <submittedName>
        <fullName evidence="3">ATP-binding cassette sub-family D member 3</fullName>
    </submittedName>
</protein>
<name>A0A498LMK7_LABRO</name>
<dbReference type="CDD" id="cd19757">
    <property type="entry name" value="Bbox1"/>
    <property type="match status" value="1"/>
</dbReference>
<dbReference type="Proteomes" id="UP000290572">
    <property type="component" value="Unassembled WGS sequence"/>
</dbReference>
<organism evidence="3 4">
    <name type="scientific">Labeo rohita</name>
    <name type="common">Indian major carp</name>
    <name type="synonym">Cyprinus rohita</name>
    <dbReference type="NCBI Taxonomy" id="84645"/>
    <lineage>
        <taxon>Eukaryota</taxon>
        <taxon>Metazoa</taxon>
        <taxon>Chordata</taxon>
        <taxon>Craniata</taxon>
        <taxon>Vertebrata</taxon>
        <taxon>Euteleostomi</taxon>
        <taxon>Actinopterygii</taxon>
        <taxon>Neopterygii</taxon>
        <taxon>Teleostei</taxon>
        <taxon>Ostariophysi</taxon>
        <taxon>Cypriniformes</taxon>
        <taxon>Cyprinidae</taxon>
        <taxon>Labeoninae</taxon>
        <taxon>Labeonini</taxon>
        <taxon>Labeo</taxon>
    </lineage>
</organism>
<comment type="caution">
    <text evidence="3">The sequence shown here is derived from an EMBL/GenBank/DDBJ whole genome shotgun (WGS) entry which is preliminary data.</text>
</comment>
<evidence type="ECO:0000256" key="1">
    <source>
        <dbReference type="SAM" id="Coils"/>
    </source>
</evidence>
<dbReference type="GO" id="GO:0005524">
    <property type="term" value="F:ATP binding"/>
    <property type="evidence" value="ECO:0007669"/>
    <property type="project" value="UniProtKB-KW"/>
</dbReference>
<evidence type="ECO:0000313" key="4">
    <source>
        <dbReference type="Proteomes" id="UP000290572"/>
    </source>
</evidence>
<dbReference type="STRING" id="84645.A0A498LMK7"/>
<evidence type="ECO:0000256" key="2">
    <source>
        <dbReference type="SAM" id="MobiDB-lite"/>
    </source>
</evidence>
<sequence>MSDSELQKQFMELDNLVDHHELSDELQSLDDFLECFLQDLQHSLSDTSDDEASPRGTSKDPFLASSNWSTRQSLFSERWRAERPRLVNTAAAQENVATRICQQCGSNPAAVRCCDCRPRPFFCAECDVSMHTRHVLHNRDAMTAGFYQPLPPTTFVVDKALSHCGRTDMLTLMVMRWNQQKFNNLATALTRRYQKTTKALQSQLQNLESMKVELAVTESQLEDWVNDVKDWADAITTTTNDVDALANRIEVLVASVKRRSQRLYKDTDGNKGRARIRRKIREEKGILTSLVETYNRMVPNTETLCLETILSGETAWPWQLPHSDSVDLRTKRKAFDIIMSVRRLQEEQKILVAEMDHHWKYLSTRAETLRELSCLFASETLQSSLCGLSEEGLKGLQSIIHKKQRKIRDMRVQARDCYLQVLSGAENTNFLNKPSADDYDSDFEISDDEL</sequence>
<feature type="region of interest" description="Disordered" evidence="2">
    <location>
        <begin position="45"/>
        <end position="64"/>
    </location>
</feature>
<evidence type="ECO:0000313" key="3">
    <source>
        <dbReference type="EMBL" id="RXN06787.1"/>
    </source>
</evidence>
<dbReference type="EMBL" id="QBIY01013358">
    <property type="protein sequence ID" value="RXN06787.1"/>
    <property type="molecule type" value="Genomic_DNA"/>
</dbReference>
<accession>A0A498LMK7</accession>
<dbReference type="PANTHER" id="PTHR33104:SF2">
    <property type="entry name" value="CXC3 LIKE CYSTEINE CLUSTER DOMAIN-CONTAINING PROTEIN"/>
    <property type="match status" value="1"/>
</dbReference>
<feature type="coiled-coil region" evidence="1">
    <location>
        <begin position="190"/>
        <end position="227"/>
    </location>
</feature>
<keyword evidence="4" id="KW-1185">Reference proteome</keyword>